<dbReference type="Gene3D" id="2.60.40.790">
    <property type="match status" value="1"/>
</dbReference>
<evidence type="ECO:0000256" key="2">
    <source>
        <dbReference type="RuleBase" id="RU003616"/>
    </source>
</evidence>
<feature type="domain" description="SHSP" evidence="3">
    <location>
        <begin position="35"/>
        <end position="147"/>
    </location>
</feature>
<evidence type="ECO:0000256" key="1">
    <source>
        <dbReference type="PROSITE-ProRule" id="PRU00285"/>
    </source>
</evidence>
<comment type="similarity">
    <text evidence="1 2">Belongs to the small heat shock protein (HSP20) family.</text>
</comment>
<dbReference type="RefSeq" id="WP_220810344.1">
    <property type="nucleotide sequence ID" value="NZ_BPMK01000022.1"/>
</dbReference>
<protein>
    <submittedName>
        <fullName evidence="4">Heat-shock protein Hsp20</fullName>
    </submittedName>
</protein>
<dbReference type="InterPro" id="IPR031107">
    <property type="entry name" value="Small_HSP"/>
</dbReference>
<dbReference type="SUPFAM" id="SSF49764">
    <property type="entry name" value="HSP20-like chaperones"/>
    <property type="match status" value="1"/>
</dbReference>
<name>A0ABQ4QA54_9BURK</name>
<sequence>MLYRSTFPQDLFSEIASLQRQIEQFFDLSPASIRGLGRGGFPALNIGHTPQSMELYAFVPGLDPASIEVAVESGALTLSGSRADALSTGEDRATVHMNERFAGQFRRVVSLPEDVDPDGVSARCQDGVLHVSIRRRESAQPRRIEVH</sequence>
<keyword evidence="5" id="KW-1185">Reference proteome</keyword>
<comment type="caution">
    <text evidence="4">The sequence shown here is derived from an EMBL/GenBank/DDBJ whole genome shotgun (WGS) entry which is preliminary data.</text>
</comment>
<dbReference type="Proteomes" id="UP000887222">
    <property type="component" value="Unassembled WGS sequence"/>
</dbReference>
<proteinExistence type="inferred from homology"/>
<dbReference type="EMBL" id="BPMK01000022">
    <property type="protein sequence ID" value="GIZ53934.1"/>
    <property type="molecule type" value="Genomic_DNA"/>
</dbReference>
<accession>A0ABQ4QA54</accession>
<dbReference type="Pfam" id="PF00011">
    <property type="entry name" value="HSP20"/>
    <property type="match status" value="1"/>
</dbReference>
<dbReference type="PANTHER" id="PTHR11527">
    <property type="entry name" value="HEAT-SHOCK PROTEIN 20 FAMILY MEMBER"/>
    <property type="match status" value="1"/>
</dbReference>
<evidence type="ECO:0000313" key="5">
    <source>
        <dbReference type="Proteomes" id="UP000887222"/>
    </source>
</evidence>
<reference evidence="4 5" key="1">
    <citation type="journal article" date="2022" name="Int. J. Syst. Evol. Microbiol.">
        <title>Noviherbaspirillum aridicola sp. nov., isolated from an arid soil in Pakistan.</title>
        <authorList>
            <person name="Khan I.U."/>
            <person name="Saqib M."/>
            <person name="Amin A."/>
            <person name="Hussain F."/>
            <person name="Li L."/>
            <person name="Liu Y.H."/>
            <person name="Fang B.Z."/>
            <person name="Ahmed I."/>
            <person name="Li W.J."/>
        </authorList>
    </citation>
    <scope>NUCLEOTIDE SEQUENCE [LARGE SCALE GENOMIC DNA]</scope>
    <source>
        <strain evidence="4 5">NCCP-691</strain>
    </source>
</reference>
<dbReference type="PROSITE" id="PS01031">
    <property type="entry name" value="SHSP"/>
    <property type="match status" value="1"/>
</dbReference>
<dbReference type="CDD" id="cd06464">
    <property type="entry name" value="ACD_sHsps-like"/>
    <property type="match status" value="1"/>
</dbReference>
<gene>
    <name evidence="4" type="ORF">NCCP691_39480</name>
</gene>
<dbReference type="InterPro" id="IPR008978">
    <property type="entry name" value="HSP20-like_chaperone"/>
</dbReference>
<evidence type="ECO:0000313" key="4">
    <source>
        <dbReference type="EMBL" id="GIZ53934.1"/>
    </source>
</evidence>
<dbReference type="InterPro" id="IPR002068">
    <property type="entry name" value="A-crystallin/Hsp20_dom"/>
</dbReference>
<evidence type="ECO:0000259" key="3">
    <source>
        <dbReference type="PROSITE" id="PS01031"/>
    </source>
</evidence>
<organism evidence="4 5">
    <name type="scientific">Noviherbaspirillum aridicola</name>
    <dbReference type="NCBI Taxonomy" id="2849687"/>
    <lineage>
        <taxon>Bacteria</taxon>
        <taxon>Pseudomonadati</taxon>
        <taxon>Pseudomonadota</taxon>
        <taxon>Betaproteobacteria</taxon>
        <taxon>Burkholderiales</taxon>
        <taxon>Oxalobacteraceae</taxon>
        <taxon>Noviherbaspirillum</taxon>
    </lineage>
</organism>